<dbReference type="SUPFAM" id="SSF82282">
    <property type="entry name" value="Homocysteine S-methyltransferase"/>
    <property type="match status" value="1"/>
</dbReference>
<dbReference type="InterPro" id="IPR017226">
    <property type="entry name" value="BHMT-like"/>
</dbReference>
<evidence type="ECO:0000313" key="11">
    <source>
        <dbReference type="Proteomes" id="UP000188273"/>
    </source>
</evidence>
<dbReference type="InterPro" id="IPR036589">
    <property type="entry name" value="HCY_dom_sf"/>
</dbReference>
<dbReference type="GO" id="GO:0050667">
    <property type="term" value="P:homocysteine metabolic process"/>
    <property type="evidence" value="ECO:0007669"/>
    <property type="project" value="TreeGrafter"/>
</dbReference>
<keyword evidence="4" id="KW-0949">S-adenosyl-L-methionine</keyword>
<dbReference type="Gene3D" id="3.20.20.330">
    <property type="entry name" value="Homocysteine-binding-like domain"/>
    <property type="match status" value="1"/>
</dbReference>
<dbReference type="OrthoDB" id="9803687at2"/>
<keyword evidence="7 8" id="KW-0862">Zinc</keyword>
<comment type="cofactor">
    <cofactor evidence="7">
        <name>Zn(2+)</name>
        <dbReference type="ChEBI" id="CHEBI:29105"/>
    </cofactor>
    <text evidence="7">Binds 1 zinc ion per subunit.</text>
</comment>
<evidence type="ECO:0000256" key="8">
    <source>
        <dbReference type="PROSITE-ProRule" id="PRU00333"/>
    </source>
</evidence>
<feature type="domain" description="Hcy-binding" evidence="9">
    <location>
        <begin position="3"/>
        <end position="292"/>
    </location>
</feature>
<dbReference type="AlphaFoldDB" id="A0A1Q2HN56"/>
<proteinExistence type="inferred from homology"/>
<evidence type="ECO:0000256" key="5">
    <source>
        <dbReference type="ARBA" id="ARBA00022723"/>
    </source>
</evidence>
<dbReference type="RefSeq" id="WP_077539383.1">
    <property type="nucleotide sequence ID" value="NZ_CP019633.1"/>
</dbReference>
<dbReference type="GO" id="GO:0005829">
    <property type="term" value="C:cytosol"/>
    <property type="evidence" value="ECO:0007669"/>
    <property type="project" value="TreeGrafter"/>
</dbReference>
<dbReference type="GO" id="GO:0008270">
    <property type="term" value="F:zinc ion binding"/>
    <property type="evidence" value="ECO:0007669"/>
    <property type="project" value="InterPro"/>
</dbReference>
<keyword evidence="11" id="KW-1185">Reference proteome</keyword>
<evidence type="ECO:0000313" key="10">
    <source>
        <dbReference type="EMBL" id="AQQ08917.1"/>
    </source>
</evidence>
<dbReference type="Pfam" id="PF02574">
    <property type="entry name" value="S-methyl_trans"/>
    <property type="match status" value="1"/>
</dbReference>
<evidence type="ECO:0000256" key="4">
    <source>
        <dbReference type="ARBA" id="ARBA00022691"/>
    </source>
</evidence>
<dbReference type="PROSITE" id="PS50970">
    <property type="entry name" value="HCY"/>
    <property type="match status" value="1"/>
</dbReference>
<dbReference type="Proteomes" id="UP000188273">
    <property type="component" value="Chromosome"/>
</dbReference>
<gene>
    <name evidence="10" type="primary">yitJ_2</name>
    <name evidence="10" type="ORF">L21SP3_00710</name>
</gene>
<dbReference type="PIRSF" id="PIRSF037505">
    <property type="entry name" value="Betaine_HMT"/>
    <property type="match status" value="1"/>
</dbReference>
<evidence type="ECO:0000256" key="2">
    <source>
        <dbReference type="ARBA" id="ARBA00022603"/>
    </source>
</evidence>
<feature type="binding site" evidence="7 8">
    <location>
        <position position="277"/>
    </location>
    <ligand>
        <name>Zn(2+)</name>
        <dbReference type="ChEBI" id="CHEBI:29105"/>
    </ligand>
</feature>
<dbReference type="GO" id="GO:0008705">
    <property type="term" value="F:methionine synthase activity"/>
    <property type="evidence" value="ECO:0007669"/>
    <property type="project" value="TreeGrafter"/>
</dbReference>
<feature type="binding site" evidence="7 8">
    <location>
        <position position="211"/>
    </location>
    <ligand>
        <name>Zn(2+)</name>
        <dbReference type="ChEBI" id="CHEBI:29105"/>
    </ligand>
</feature>
<organism evidence="10 11">
    <name type="scientific">Sedimentisphaera cyanobacteriorum</name>
    <dbReference type="NCBI Taxonomy" id="1940790"/>
    <lineage>
        <taxon>Bacteria</taxon>
        <taxon>Pseudomonadati</taxon>
        <taxon>Planctomycetota</taxon>
        <taxon>Phycisphaerae</taxon>
        <taxon>Sedimentisphaerales</taxon>
        <taxon>Sedimentisphaeraceae</taxon>
        <taxon>Sedimentisphaera</taxon>
    </lineage>
</organism>
<dbReference type="PANTHER" id="PTHR45833">
    <property type="entry name" value="METHIONINE SYNTHASE"/>
    <property type="match status" value="1"/>
</dbReference>
<keyword evidence="6" id="KW-0170">Cobalt</keyword>
<evidence type="ECO:0000256" key="3">
    <source>
        <dbReference type="ARBA" id="ARBA00022679"/>
    </source>
</evidence>
<name>A0A1Q2HN56_9BACT</name>
<dbReference type="KEGG" id="pbu:L21SP3_00710"/>
<dbReference type="InterPro" id="IPR050554">
    <property type="entry name" value="Met_Synthase/Corrinoid"/>
</dbReference>
<dbReference type="GO" id="GO:0032259">
    <property type="term" value="P:methylation"/>
    <property type="evidence" value="ECO:0007669"/>
    <property type="project" value="UniProtKB-KW"/>
</dbReference>
<evidence type="ECO:0000256" key="7">
    <source>
        <dbReference type="PIRSR" id="PIRSR037505-2"/>
    </source>
</evidence>
<sequence length="295" mass="31340">MSRKKISEIAKTRTLVSDGAWGTYLQRKGLEPGECPEKWNLDKPDEVLDIAQSYANAGADMIGANSFGGSKLKLEHYGLSDKCFEINKAAAEISRKAAGEDKWVLGSLGPCGKMLLMGDVTEEQMYESFAEQVKGLEAGGADAICVETMSDVQEASLAVKAAKDHTECEVICTLTYEQTTGGEYRTMMGIDPQAGTKAAIEADADIVGTNCGNGFERMIDIVKQIKTVCGDMPILIHANAGLPENVDGVDVFPDTPEFMASLVKDITKAGANVVGGCCGTTPEHISAIAQAARES</sequence>
<dbReference type="GO" id="GO:0046653">
    <property type="term" value="P:tetrahydrofolate metabolic process"/>
    <property type="evidence" value="ECO:0007669"/>
    <property type="project" value="TreeGrafter"/>
</dbReference>
<evidence type="ECO:0000259" key="9">
    <source>
        <dbReference type="PROSITE" id="PS50970"/>
    </source>
</evidence>
<keyword evidence="3 8" id="KW-0808">Transferase</keyword>
<comment type="similarity">
    <text evidence="1">Belongs to the vitamin-B12 dependent methionine synthase family.</text>
</comment>
<feature type="binding site" evidence="7 8">
    <location>
        <position position="278"/>
    </location>
    <ligand>
        <name>Zn(2+)</name>
        <dbReference type="ChEBI" id="CHEBI:29105"/>
    </ligand>
</feature>
<keyword evidence="2 8" id="KW-0489">Methyltransferase</keyword>
<evidence type="ECO:0000256" key="1">
    <source>
        <dbReference type="ARBA" id="ARBA00010398"/>
    </source>
</evidence>
<reference evidence="11" key="1">
    <citation type="submission" date="2017-02" db="EMBL/GenBank/DDBJ databases">
        <title>Comparative genomics and description of representatives of a novel lineage of planctomycetes thriving in anoxic sediments.</title>
        <authorList>
            <person name="Spring S."/>
            <person name="Bunk B."/>
            <person name="Sproer C."/>
            <person name="Klenk H.-P."/>
        </authorList>
    </citation>
    <scope>NUCLEOTIDE SEQUENCE [LARGE SCALE GENOMIC DNA]</scope>
    <source>
        <strain evidence="11">L21-RPul-D3</strain>
    </source>
</reference>
<keyword evidence="5 7" id="KW-0479">Metal-binding</keyword>
<accession>A0A1Q2HN56</accession>
<dbReference type="PANTHER" id="PTHR45833:SF1">
    <property type="entry name" value="METHIONINE SYNTHASE"/>
    <property type="match status" value="1"/>
</dbReference>
<dbReference type="STRING" id="1940790.L21SP3_00710"/>
<dbReference type="EMBL" id="CP019633">
    <property type="protein sequence ID" value="AQQ08917.1"/>
    <property type="molecule type" value="Genomic_DNA"/>
</dbReference>
<evidence type="ECO:0000256" key="6">
    <source>
        <dbReference type="ARBA" id="ARBA00023285"/>
    </source>
</evidence>
<protein>
    <submittedName>
        <fullName evidence="10">Bifunctional homocysteine S-methyltransferase/5,10-methylenetetrahydrofolate reductase</fullName>
    </submittedName>
</protein>
<dbReference type="InterPro" id="IPR003726">
    <property type="entry name" value="HCY_dom"/>
</dbReference>